<organism evidence="4 5">
    <name type="scientific">Agromyces aurantiacus</name>
    <dbReference type="NCBI Taxonomy" id="165814"/>
    <lineage>
        <taxon>Bacteria</taxon>
        <taxon>Bacillati</taxon>
        <taxon>Actinomycetota</taxon>
        <taxon>Actinomycetes</taxon>
        <taxon>Micrococcales</taxon>
        <taxon>Microbacteriaceae</taxon>
        <taxon>Agromyces</taxon>
    </lineage>
</organism>
<keyword evidence="5" id="KW-1185">Reference proteome</keyword>
<dbReference type="Pfam" id="PF01476">
    <property type="entry name" value="LysM"/>
    <property type="match status" value="1"/>
</dbReference>
<evidence type="ECO:0000313" key="5">
    <source>
        <dbReference type="Proteomes" id="UP001595960"/>
    </source>
</evidence>
<keyword evidence="2" id="KW-0732">Signal</keyword>
<dbReference type="EMBL" id="JBHSJC010000002">
    <property type="protein sequence ID" value="MFC4830358.1"/>
    <property type="molecule type" value="Genomic_DNA"/>
</dbReference>
<feature type="region of interest" description="Disordered" evidence="1">
    <location>
        <begin position="43"/>
        <end position="65"/>
    </location>
</feature>
<evidence type="ECO:0000256" key="1">
    <source>
        <dbReference type="SAM" id="MobiDB-lite"/>
    </source>
</evidence>
<proteinExistence type="predicted"/>
<comment type="caution">
    <text evidence="4">The sequence shown here is derived from an EMBL/GenBank/DDBJ whole genome shotgun (WGS) entry which is preliminary data.</text>
</comment>
<evidence type="ECO:0000256" key="2">
    <source>
        <dbReference type="SAM" id="SignalP"/>
    </source>
</evidence>
<dbReference type="CDD" id="cd00118">
    <property type="entry name" value="LysM"/>
    <property type="match status" value="1"/>
</dbReference>
<dbReference type="InterPro" id="IPR036779">
    <property type="entry name" value="LysM_dom_sf"/>
</dbReference>
<protein>
    <submittedName>
        <fullName evidence="4">LysM peptidoglycan-binding domain-containing protein</fullName>
    </submittedName>
</protein>
<dbReference type="PROSITE" id="PS51257">
    <property type="entry name" value="PROKAR_LIPOPROTEIN"/>
    <property type="match status" value="1"/>
</dbReference>
<accession>A0ABV9R854</accession>
<name>A0ABV9R854_9MICO</name>
<evidence type="ECO:0000313" key="4">
    <source>
        <dbReference type="EMBL" id="MFC4830358.1"/>
    </source>
</evidence>
<dbReference type="SUPFAM" id="SSF54106">
    <property type="entry name" value="LysM domain"/>
    <property type="match status" value="1"/>
</dbReference>
<sequence length="280" mass="28669">MRPMRTARRRTGALALAVALAGSMGACAVGGDSAVRVSPTAVASAAPERGPAIDTEPDDAAGLSDLTPGTLIASGEFDGRGTTGRIEIRANGEDHGFEIALADVTPAPAAGMSLELNALPVTASDAELQQGFSYYRYDALATSPDQAFSTPGPGYGGFETSDPTYLRTAVIWAAPEGASIGLGSVVATAELAWSLPDLGPSPDLIDLGDATGARGEVGTSREGVPVNYRVAPGDTIDGIGTRFGLTMDQLAWLNPDRSPGRLVLAGITLNLSAESRGLRW</sequence>
<gene>
    <name evidence="4" type="ORF">ACFPER_16290</name>
</gene>
<feature type="chain" id="PRO_5047460929" evidence="2">
    <location>
        <begin position="29"/>
        <end position="280"/>
    </location>
</feature>
<dbReference type="Proteomes" id="UP001595960">
    <property type="component" value="Unassembled WGS sequence"/>
</dbReference>
<evidence type="ECO:0000259" key="3">
    <source>
        <dbReference type="PROSITE" id="PS51782"/>
    </source>
</evidence>
<dbReference type="RefSeq" id="WP_204394257.1">
    <property type="nucleotide sequence ID" value="NZ_JAFBBW010000001.1"/>
</dbReference>
<dbReference type="PROSITE" id="PS51782">
    <property type="entry name" value="LYSM"/>
    <property type="match status" value="1"/>
</dbReference>
<feature type="domain" description="LysM" evidence="3">
    <location>
        <begin position="226"/>
        <end position="271"/>
    </location>
</feature>
<dbReference type="Gene3D" id="3.10.350.10">
    <property type="entry name" value="LysM domain"/>
    <property type="match status" value="1"/>
</dbReference>
<reference evidence="5" key="1">
    <citation type="journal article" date="2019" name="Int. J. Syst. Evol. Microbiol.">
        <title>The Global Catalogue of Microorganisms (GCM) 10K type strain sequencing project: providing services to taxonomists for standard genome sequencing and annotation.</title>
        <authorList>
            <consortium name="The Broad Institute Genomics Platform"/>
            <consortium name="The Broad Institute Genome Sequencing Center for Infectious Disease"/>
            <person name="Wu L."/>
            <person name="Ma J."/>
        </authorList>
    </citation>
    <scope>NUCLEOTIDE SEQUENCE [LARGE SCALE GENOMIC DNA]</scope>
    <source>
        <strain evidence="5">CGMCC 1.12192</strain>
    </source>
</reference>
<dbReference type="InterPro" id="IPR018392">
    <property type="entry name" value="LysM"/>
</dbReference>
<feature type="signal peptide" evidence="2">
    <location>
        <begin position="1"/>
        <end position="28"/>
    </location>
</feature>